<proteinExistence type="predicted"/>
<sequence length="502" mass="55320">MAQSETVEDLDKFKHNGNEAVELAGHGCYNRLVLVACSVISNAVALDMFGFGVVLAAASCDLQLGIREIGVLGSMPFAGVLFAFPWGYFADTRGRRRALLVSCTGGFILAALGSLSPSWQVLLVLKLIGCWFSTASYSLTMAYLGECTGNKHRSEYLFVMNSMNLFSEAVTFIIAYFILPLTFNIPIPWLSITYRPWRLLTFLMAIPLGIGAVMMWFLYESPKFLANSGKNDQALEVLRKIFEMNGGDRQHYQVKALESTKSETESKPNLWKSIQQQTTPIFKPPFLWRTLQLFYLLIIIICTNNVFEIWFSTIVNSFFTSSNANVDFCDRVVANITAVPGDNGDFNCNDTISNYTIYSGIAYGFFITIVNLIMVKVAAWRRLVLIIITLVSAVCSALVVIISEPITSIILFTLLQGTAVGVGVVASYFVDIYPTSYRGMVTSLGMMTSRLVSVGGINVMGTAITTDCSLTFYSWSAFLFSGVAAALFLPPDKTKGFRASTT</sequence>
<organism evidence="1 2">
    <name type="scientific">Choristoneura fumiferana</name>
    <name type="common">Spruce budworm moth</name>
    <name type="synonym">Archips fumiferana</name>
    <dbReference type="NCBI Taxonomy" id="7141"/>
    <lineage>
        <taxon>Eukaryota</taxon>
        <taxon>Metazoa</taxon>
        <taxon>Ecdysozoa</taxon>
        <taxon>Arthropoda</taxon>
        <taxon>Hexapoda</taxon>
        <taxon>Insecta</taxon>
        <taxon>Pterygota</taxon>
        <taxon>Neoptera</taxon>
        <taxon>Endopterygota</taxon>
        <taxon>Lepidoptera</taxon>
        <taxon>Glossata</taxon>
        <taxon>Ditrysia</taxon>
        <taxon>Tortricoidea</taxon>
        <taxon>Tortricidae</taxon>
        <taxon>Tortricinae</taxon>
        <taxon>Choristoneura</taxon>
    </lineage>
</organism>
<protein>
    <submittedName>
        <fullName evidence="1">Uncharacterized protein</fullName>
    </submittedName>
</protein>
<evidence type="ECO:0000313" key="1">
    <source>
        <dbReference type="EMBL" id="KAI8421249.1"/>
    </source>
</evidence>
<comment type="caution">
    <text evidence="1">The sequence shown here is derived from an EMBL/GenBank/DDBJ whole genome shotgun (WGS) entry which is preliminary data.</text>
</comment>
<evidence type="ECO:0000313" key="2">
    <source>
        <dbReference type="Proteomes" id="UP001064048"/>
    </source>
</evidence>
<dbReference type="EMBL" id="CM046113">
    <property type="protein sequence ID" value="KAI8421249.1"/>
    <property type="molecule type" value="Genomic_DNA"/>
</dbReference>
<gene>
    <name evidence="1" type="ORF">MSG28_008306</name>
</gene>
<accession>A0ACC0JAZ3</accession>
<dbReference type="Proteomes" id="UP001064048">
    <property type="component" value="Chromosome 13"/>
</dbReference>
<name>A0ACC0JAZ3_CHOFU</name>
<reference evidence="1 2" key="1">
    <citation type="journal article" date="2022" name="Genome Biol. Evol.">
        <title>The Spruce Budworm Genome: Reconstructing the Evolutionary History of Antifreeze Proteins.</title>
        <authorList>
            <person name="Beliveau C."/>
            <person name="Gagne P."/>
            <person name="Picq S."/>
            <person name="Vernygora O."/>
            <person name="Keeling C.I."/>
            <person name="Pinkney K."/>
            <person name="Doucet D."/>
            <person name="Wen F."/>
            <person name="Johnston J.S."/>
            <person name="Maaroufi H."/>
            <person name="Boyle B."/>
            <person name="Laroche J."/>
            <person name="Dewar K."/>
            <person name="Juretic N."/>
            <person name="Blackburn G."/>
            <person name="Nisole A."/>
            <person name="Brunet B."/>
            <person name="Brandao M."/>
            <person name="Lumley L."/>
            <person name="Duan J."/>
            <person name="Quan G."/>
            <person name="Lucarotti C.J."/>
            <person name="Roe A.D."/>
            <person name="Sperling F.A.H."/>
            <person name="Levesque R.C."/>
            <person name="Cusson M."/>
        </authorList>
    </citation>
    <scope>NUCLEOTIDE SEQUENCE [LARGE SCALE GENOMIC DNA]</scope>
    <source>
        <strain evidence="1">Glfc:IPQL:Cfum</strain>
    </source>
</reference>
<keyword evidence="2" id="KW-1185">Reference proteome</keyword>